<proteinExistence type="predicted"/>
<evidence type="ECO:0000313" key="1">
    <source>
        <dbReference type="EMBL" id="KFI81906.1"/>
    </source>
</evidence>
<name>A0A087CF56_9BIFI</name>
<reference evidence="1 2" key="1">
    <citation type="submission" date="2014-03" db="EMBL/GenBank/DDBJ databases">
        <title>Genomics of Bifidobacteria.</title>
        <authorList>
            <person name="Ventura M."/>
            <person name="Milani C."/>
            <person name="Lugli G.A."/>
        </authorList>
    </citation>
    <scope>NUCLEOTIDE SEQUENCE [LARGE SCALE GENOMIC DNA]</scope>
    <source>
        <strain evidence="1 2">DSM 23975</strain>
    </source>
</reference>
<dbReference type="STRING" id="1437610.BREU_2172"/>
<protein>
    <submittedName>
        <fullName evidence="1">Uncharacterized protein</fullName>
    </submittedName>
</protein>
<organism evidence="1 2">
    <name type="scientific">Bifidobacterium reuteri DSM 23975</name>
    <dbReference type="NCBI Taxonomy" id="1437610"/>
    <lineage>
        <taxon>Bacteria</taxon>
        <taxon>Bacillati</taxon>
        <taxon>Actinomycetota</taxon>
        <taxon>Actinomycetes</taxon>
        <taxon>Bifidobacteriales</taxon>
        <taxon>Bifidobacteriaceae</taxon>
        <taxon>Bifidobacterium</taxon>
    </lineage>
</organism>
<gene>
    <name evidence="1" type="ORF">BREU_2172</name>
</gene>
<dbReference type="AlphaFoldDB" id="A0A087CF56"/>
<sequence>MSHLRSSCQNSARENHTKRLRPSVACFQIALPSTSSASAQVANDMSQDPQVSIHRDVIDVAYITRLLDPPSGRGFADAEGVSYCLMRVSIPVPCGDVDARRALEIE</sequence>
<dbReference type="EMBL" id="JGZK01000026">
    <property type="protein sequence ID" value="KFI81906.1"/>
    <property type="molecule type" value="Genomic_DNA"/>
</dbReference>
<dbReference type="Proteomes" id="UP000028984">
    <property type="component" value="Unassembled WGS sequence"/>
</dbReference>
<keyword evidence="2" id="KW-1185">Reference proteome</keyword>
<comment type="caution">
    <text evidence="1">The sequence shown here is derived from an EMBL/GenBank/DDBJ whole genome shotgun (WGS) entry which is preliminary data.</text>
</comment>
<evidence type="ECO:0000313" key="2">
    <source>
        <dbReference type="Proteomes" id="UP000028984"/>
    </source>
</evidence>
<accession>A0A087CF56</accession>